<evidence type="ECO:0000256" key="4">
    <source>
        <dbReference type="ARBA" id="ARBA00022777"/>
    </source>
</evidence>
<evidence type="ECO:0000259" key="10">
    <source>
        <dbReference type="Pfam" id="PF10509"/>
    </source>
</evidence>
<dbReference type="PROSITE" id="PS00627">
    <property type="entry name" value="GHMP_KINASES_ATP"/>
    <property type="match status" value="1"/>
</dbReference>
<dbReference type="EC" id="2.7.1.6" evidence="7"/>
<keyword evidence="6" id="KW-0119">Carbohydrate metabolism</keyword>
<dbReference type="InterPro" id="IPR036554">
    <property type="entry name" value="GHMP_kinase_C_sf"/>
</dbReference>
<dbReference type="InterPro" id="IPR014721">
    <property type="entry name" value="Ribsml_uS5_D2-typ_fold_subgr"/>
</dbReference>
<dbReference type="PANTHER" id="PTHR10457:SF7">
    <property type="entry name" value="GALACTOKINASE-RELATED"/>
    <property type="match status" value="1"/>
</dbReference>
<dbReference type="GO" id="GO:0004335">
    <property type="term" value="F:galactokinase activity"/>
    <property type="evidence" value="ECO:0007669"/>
    <property type="project" value="UniProtKB-EC"/>
</dbReference>
<gene>
    <name evidence="11" type="primary">galK</name>
    <name evidence="11" type="ORF">VB854_11795</name>
</gene>
<proteinExistence type="inferred from homology"/>
<dbReference type="InterPro" id="IPR013750">
    <property type="entry name" value="GHMP_kinase_C_dom"/>
</dbReference>
<keyword evidence="12" id="KW-1185">Reference proteome</keyword>
<dbReference type="SUPFAM" id="SSF54211">
    <property type="entry name" value="Ribosomal protein S5 domain 2-like"/>
    <property type="match status" value="1"/>
</dbReference>
<sequence>MGREDDVMRACDLFAARFSWPHAVHGWASGRVNLIGDHVDYQGGVVLPMPIGLGCGCAAGPGGEPGRVRVASTAFDGVHACDGRDAMTPGLGVPIGHWASYAAGVVAEIAALAGREGEGVDLALAGSVPVGSGLSSSAAVEVAVARAVCGLWGVELEPMAMARLCQRAEHRFAGAPCGLMDQATAVLGRSGSLLRLDCRDGSFQHVRLPDTAAVFVLDTGGRHVVADGAYAARRAAAERAAGALGVRTLRDAEEVDLSGLPDVERDAATHVTGEIRRVEAACDAFRAGDLGLVGRLMDASHASLRDVYRVSCPELDAVVEAARAAPGVFGARMTGAGFGGCAVALVDARAAGGFEGAFRGASECGLSRATAFRVDGTSTG</sequence>
<dbReference type="InterPro" id="IPR006206">
    <property type="entry name" value="Mevalonate/galactokinase"/>
</dbReference>
<dbReference type="PIRSF" id="PIRSF000530">
    <property type="entry name" value="Galactokinase"/>
    <property type="match status" value="1"/>
</dbReference>
<comment type="caution">
    <text evidence="11">The sequence shown here is derived from an EMBL/GenBank/DDBJ whole genome shotgun (WGS) entry which is preliminary data.</text>
</comment>
<dbReference type="Proteomes" id="UP001301728">
    <property type="component" value="Unassembled WGS sequence"/>
</dbReference>
<dbReference type="PRINTS" id="PR00473">
    <property type="entry name" value="GALCTOKINASE"/>
</dbReference>
<evidence type="ECO:0000256" key="2">
    <source>
        <dbReference type="ARBA" id="ARBA00022679"/>
    </source>
</evidence>
<protein>
    <recommendedName>
        <fullName evidence="7">Galactokinase</fullName>
        <ecNumber evidence="7">2.7.1.6</ecNumber>
    </recommendedName>
</protein>
<dbReference type="NCBIfam" id="TIGR00131">
    <property type="entry name" value="gal_kin"/>
    <property type="match status" value="1"/>
</dbReference>
<evidence type="ECO:0000259" key="9">
    <source>
        <dbReference type="Pfam" id="PF08544"/>
    </source>
</evidence>
<evidence type="ECO:0000256" key="7">
    <source>
        <dbReference type="NCBIfam" id="TIGR00131"/>
    </source>
</evidence>
<dbReference type="Pfam" id="PF00288">
    <property type="entry name" value="GHMP_kinases_N"/>
    <property type="match status" value="1"/>
</dbReference>
<dbReference type="SUPFAM" id="SSF55060">
    <property type="entry name" value="GHMP Kinase, C-terminal domain"/>
    <property type="match status" value="1"/>
</dbReference>
<keyword evidence="6" id="KW-0299">Galactose metabolism</keyword>
<evidence type="ECO:0000256" key="6">
    <source>
        <dbReference type="ARBA" id="ARBA00023144"/>
    </source>
</evidence>
<evidence type="ECO:0000259" key="8">
    <source>
        <dbReference type="Pfam" id="PF00288"/>
    </source>
</evidence>
<evidence type="ECO:0000313" key="11">
    <source>
        <dbReference type="EMBL" id="MEA5519628.1"/>
    </source>
</evidence>
<dbReference type="InterPro" id="IPR006203">
    <property type="entry name" value="GHMP_knse_ATP-bd_CS"/>
</dbReference>
<keyword evidence="2 11" id="KW-0808">Transferase</keyword>
<dbReference type="Pfam" id="PF08544">
    <property type="entry name" value="GHMP_kinases_C"/>
    <property type="match status" value="1"/>
</dbReference>
<keyword evidence="3" id="KW-0547">Nucleotide-binding</keyword>
<keyword evidence="5" id="KW-0067">ATP-binding</keyword>
<evidence type="ECO:0000256" key="3">
    <source>
        <dbReference type="ARBA" id="ARBA00022741"/>
    </source>
</evidence>
<dbReference type="InterPro" id="IPR019741">
    <property type="entry name" value="Galactokinase_CS"/>
</dbReference>
<dbReference type="PRINTS" id="PR00959">
    <property type="entry name" value="MEVGALKINASE"/>
</dbReference>
<dbReference type="RefSeq" id="WP_323306836.1">
    <property type="nucleotide sequence ID" value="NZ_JAYGHT010000047.1"/>
</dbReference>
<dbReference type="InterPro" id="IPR000705">
    <property type="entry name" value="Galactokinase"/>
</dbReference>
<accession>A0ABU5U0G6</accession>
<feature type="domain" description="GHMP kinase N-terminal" evidence="8">
    <location>
        <begin position="102"/>
        <end position="188"/>
    </location>
</feature>
<comment type="similarity">
    <text evidence="1">Belongs to the GHMP kinase family. GalK subfamily.</text>
</comment>
<dbReference type="InterPro" id="IPR006204">
    <property type="entry name" value="GHMP_kinase_N_dom"/>
</dbReference>
<dbReference type="InterPro" id="IPR019539">
    <property type="entry name" value="GalKase_N"/>
</dbReference>
<evidence type="ECO:0000256" key="1">
    <source>
        <dbReference type="ARBA" id="ARBA00006566"/>
    </source>
</evidence>
<dbReference type="Gene3D" id="3.30.230.10">
    <property type="match status" value="1"/>
</dbReference>
<feature type="domain" description="GHMP kinase C-terminal" evidence="9">
    <location>
        <begin position="283"/>
        <end position="351"/>
    </location>
</feature>
<dbReference type="Gene3D" id="3.30.70.890">
    <property type="entry name" value="GHMP kinase, C-terminal domain"/>
    <property type="match status" value="1"/>
</dbReference>
<reference evidence="11 12" key="1">
    <citation type="submission" date="2023-12" db="EMBL/GenBank/DDBJ databases">
        <title>Baltic Sea Cyanobacteria.</title>
        <authorList>
            <person name="Delbaje E."/>
            <person name="Fewer D.P."/>
            <person name="Shishido T.K."/>
        </authorList>
    </citation>
    <scope>NUCLEOTIDE SEQUENCE [LARGE SCALE GENOMIC DNA]</scope>
    <source>
        <strain evidence="11 12">CCNP 1315</strain>
    </source>
</reference>
<dbReference type="PANTHER" id="PTHR10457">
    <property type="entry name" value="MEVALONATE KINASE/GALACTOKINASE"/>
    <property type="match status" value="1"/>
</dbReference>
<evidence type="ECO:0000256" key="5">
    <source>
        <dbReference type="ARBA" id="ARBA00022840"/>
    </source>
</evidence>
<keyword evidence="4" id="KW-0418">Kinase</keyword>
<feature type="domain" description="Galactokinase N-terminal" evidence="10">
    <location>
        <begin position="14"/>
        <end position="61"/>
    </location>
</feature>
<dbReference type="Pfam" id="PF10509">
    <property type="entry name" value="GalKase_gal_bdg"/>
    <property type="match status" value="1"/>
</dbReference>
<dbReference type="InterPro" id="IPR020568">
    <property type="entry name" value="Ribosomal_Su5_D2-typ_SF"/>
</dbReference>
<evidence type="ECO:0000313" key="12">
    <source>
        <dbReference type="Proteomes" id="UP001301728"/>
    </source>
</evidence>
<organism evidence="11 12">
    <name type="scientific">Limnoraphis robusta CCNP1315</name>
    <dbReference type="NCBI Taxonomy" id="3110306"/>
    <lineage>
        <taxon>Bacteria</taxon>
        <taxon>Bacillati</taxon>
        <taxon>Cyanobacteriota</taxon>
        <taxon>Cyanophyceae</taxon>
        <taxon>Oscillatoriophycideae</taxon>
        <taxon>Oscillatoriales</taxon>
        <taxon>Sirenicapillariaceae</taxon>
        <taxon>Limnoraphis</taxon>
    </lineage>
</organism>
<name>A0ABU5U0G6_9CYAN</name>
<dbReference type="PROSITE" id="PS00106">
    <property type="entry name" value="GALACTOKINASE"/>
    <property type="match status" value="1"/>
</dbReference>
<dbReference type="EMBL" id="JAYGHT010000047">
    <property type="protein sequence ID" value="MEA5519628.1"/>
    <property type="molecule type" value="Genomic_DNA"/>
</dbReference>